<organism evidence="1 2">
    <name type="scientific">Linderina macrospora</name>
    <dbReference type="NCBI Taxonomy" id="4868"/>
    <lineage>
        <taxon>Eukaryota</taxon>
        <taxon>Fungi</taxon>
        <taxon>Fungi incertae sedis</taxon>
        <taxon>Zoopagomycota</taxon>
        <taxon>Kickxellomycotina</taxon>
        <taxon>Kickxellomycetes</taxon>
        <taxon>Kickxellales</taxon>
        <taxon>Kickxellaceae</taxon>
        <taxon>Linderina</taxon>
    </lineage>
</organism>
<reference evidence="1" key="1">
    <citation type="submission" date="2022-07" db="EMBL/GenBank/DDBJ databases">
        <title>Phylogenomic reconstructions and comparative analyses of Kickxellomycotina fungi.</title>
        <authorList>
            <person name="Reynolds N.K."/>
            <person name="Stajich J.E."/>
            <person name="Barry K."/>
            <person name="Grigoriev I.V."/>
            <person name="Crous P."/>
            <person name="Smith M.E."/>
        </authorList>
    </citation>
    <scope>NUCLEOTIDE SEQUENCE</scope>
    <source>
        <strain evidence="1">NRRL 5244</strain>
    </source>
</reference>
<dbReference type="Proteomes" id="UP001150603">
    <property type="component" value="Unassembled WGS sequence"/>
</dbReference>
<name>A0ACC1J435_9FUNG</name>
<dbReference type="EMBL" id="JANBPW010003865">
    <property type="protein sequence ID" value="KAJ1936492.1"/>
    <property type="molecule type" value="Genomic_DNA"/>
</dbReference>
<sequence length="195" mass="21944">MRRWRFPTLTVHHVDISTVAARNNTTLIPAAAQASLSVRVVPDQSLEDISQKLRVHVENVFEEIQAVRRSSGKSVLDDLKLHLDVHPNAQWWLADPDTRVYQAAARAIREEWQSAKASAESAEHVPLLIREGGSIPAVPWLEEFFSPDAVAVNLPMGQSSDNAHLDNERISLVNLVRGRQIVWRLLKDIDQTLNL</sequence>
<proteinExistence type="predicted"/>
<accession>A0ACC1J435</accession>
<protein>
    <submittedName>
        <fullName evidence="1">Uncharacterized protein</fullName>
    </submittedName>
</protein>
<keyword evidence="2" id="KW-1185">Reference proteome</keyword>
<gene>
    <name evidence="1" type="ORF">FBU59_005034</name>
</gene>
<comment type="caution">
    <text evidence="1">The sequence shown here is derived from an EMBL/GenBank/DDBJ whole genome shotgun (WGS) entry which is preliminary data.</text>
</comment>
<evidence type="ECO:0000313" key="2">
    <source>
        <dbReference type="Proteomes" id="UP001150603"/>
    </source>
</evidence>
<evidence type="ECO:0000313" key="1">
    <source>
        <dbReference type="EMBL" id="KAJ1936492.1"/>
    </source>
</evidence>